<evidence type="ECO:0000313" key="2">
    <source>
        <dbReference type="EMBL" id="CAD7604775.1"/>
    </source>
</evidence>
<feature type="region of interest" description="Disordered" evidence="1">
    <location>
        <begin position="81"/>
        <end position="104"/>
    </location>
</feature>
<feature type="compositionally biased region" description="Basic and acidic residues" evidence="1">
    <location>
        <begin position="33"/>
        <end position="48"/>
    </location>
</feature>
<accession>A0A7R9K554</accession>
<feature type="region of interest" description="Disordered" evidence="1">
    <location>
        <begin position="23"/>
        <end position="68"/>
    </location>
</feature>
<dbReference type="EMBL" id="OE844131">
    <property type="protein sequence ID" value="CAD7604775.1"/>
    <property type="molecule type" value="Genomic_DNA"/>
</dbReference>
<dbReference type="AlphaFoldDB" id="A0A7R9K554"/>
<dbReference type="PANTHER" id="PTHR14918:SF3">
    <property type="entry name" value="KICSTOR COMPLEX PROTEIN SZT2"/>
    <property type="match status" value="1"/>
</dbReference>
<sequence length="306" mass="34192">MERKLGKFCTVSTVSNMAALTGGVGVVGSEGNKAQETKPIDQSGRDEEAPTQQNLEKSSTTHQTPLLSLPPELTSCLELSSSLELTSPPEPTSPSEPTSPQESVNYLGYYSSHEQLMQQLILEQAENAKHRIREMVAKGMVHCRTHLLWNKLQCSGSRRDDSTARDPNTHNLTYAEFLELHNLAMVEPLSQLDPRLGPLLCQSLSWYQSLAKVLISKYSEHHRVFVAPDGNVQHLVLLHPRYLEAFVMLSVDNHTSRGDLCAVYRKPLQESMTQSSEQLEFCQTEMQALVEGFINACCFHLWAGLL</sequence>
<proteinExistence type="predicted"/>
<dbReference type="GO" id="GO:0005777">
    <property type="term" value="C:peroxisome"/>
    <property type="evidence" value="ECO:0007669"/>
    <property type="project" value="InterPro"/>
</dbReference>
<evidence type="ECO:0000256" key="1">
    <source>
        <dbReference type="SAM" id="MobiDB-lite"/>
    </source>
</evidence>
<gene>
    <name evidence="2" type="ORF">TGEB3V08_LOCUS9261</name>
</gene>
<dbReference type="InterPro" id="IPR033228">
    <property type="entry name" value="SZT2"/>
</dbReference>
<protein>
    <submittedName>
        <fullName evidence="2">Uncharacterized protein</fullName>
    </submittedName>
</protein>
<feature type="compositionally biased region" description="Polar residues" evidence="1">
    <location>
        <begin position="50"/>
        <end position="63"/>
    </location>
</feature>
<reference evidence="2" key="1">
    <citation type="submission" date="2020-11" db="EMBL/GenBank/DDBJ databases">
        <authorList>
            <person name="Tran Van P."/>
        </authorList>
    </citation>
    <scope>NUCLEOTIDE SEQUENCE</scope>
</reference>
<dbReference type="PANTHER" id="PTHR14918">
    <property type="entry name" value="KICSTOR COMPLEX PROTEIN SZT2"/>
    <property type="match status" value="1"/>
</dbReference>
<organism evidence="2">
    <name type="scientific">Timema genevievae</name>
    <name type="common">Walking stick</name>
    <dbReference type="NCBI Taxonomy" id="629358"/>
    <lineage>
        <taxon>Eukaryota</taxon>
        <taxon>Metazoa</taxon>
        <taxon>Ecdysozoa</taxon>
        <taxon>Arthropoda</taxon>
        <taxon>Hexapoda</taxon>
        <taxon>Insecta</taxon>
        <taxon>Pterygota</taxon>
        <taxon>Neoptera</taxon>
        <taxon>Polyneoptera</taxon>
        <taxon>Phasmatodea</taxon>
        <taxon>Timematodea</taxon>
        <taxon>Timematoidea</taxon>
        <taxon>Timematidae</taxon>
        <taxon>Timema</taxon>
    </lineage>
</organism>
<name>A0A7R9K554_TIMGE</name>